<sequence length="296" mass="32866">MNRSAYYSPDFHHKRSVEKMNIQDLKRKAVQIRMDLLQMVYDAKTGHTGSSLCNTDILTALYYHVMNVDAARPQWEDRDRFIASKGHAVESLYCILADKGFFPKEELKTFSRFGSRLIGHPNNKVPGVEMNTGALGHGLSISVGMAKAAKMDGSAYRVFTLMGDGEQAEGSVWEAAMAAAHYKLDNLVGFIDRNKLQISGSTEDVMGLEPLDEKWSSFGWDVIQVNGNDIAELCEVLHQGPRVAGKPTLIMANTIKGKGVSFAENVPHWHHHVPSDSELELALAELTEELRVIGHE</sequence>
<dbReference type="CDD" id="cd02012">
    <property type="entry name" value="TPP_TK"/>
    <property type="match status" value="1"/>
</dbReference>
<gene>
    <name evidence="5" type="ORF">OB236_00665</name>
</gene>
<proteinExistence type="inferred from homology"/>
<dbReference type="Gene3D" id="3.40.50.970">
    <property type="match status" value="1"/>
</dbReference>
<keyword evidence="6" id="KW-1185">Reference proteome</keyword>
<dbReference type="RefSeq" id="WP_262682141.1">
    <property type="nucleotide sequence ID" value="NZ_JAOQIO010000001.1"/>
</dbReference>
<dbReference type="Proteomes" id="UP001652445">
    <property type="component" value="Unassembled WGS sequence"/>
</dbReference>
<accession>A0ABT2U7Y7</accession>
<dbReference type="PANTHER" id="PTHR47514:SF1">
    <property type="entry name" value="TRANSKETOLASE N-TERMINAL SECTION-RELATED"/>
    <property type="match status" value="1"/>
</dbReference>
<evidence type="ECO:0000313" key="5">
    <source>
        <dbReference type="EMBL" id="MCU6790627.1"/>
    </source>
</evidence>
<evidence type="ECO:0000256" key="2">
    <source>
        <dbReference type="ARBA" id="ARBA00007131"/>
    </source>
</evidence>
<dbReference type="InterPro" id="IPR029061">
    <property type="entry name" value="THDP-binding"/>
</dbReference>
<organism evidence="5 6">
    <name type="scientific">Paenibacillus baimaensis</name>
    <dbReference type="NCBI Taxonomy" id="2982185"/>
    <lineage>
        <taxon>Bacteria</taxon>
        <taxon>Bacillati</taxon>
        <taxon>Bacillota</taxon>
        <taxon>Bacilli</taxon>
        <taxon>Bacillales</taxon>
        <taxon>Paenibacillaceae</taxon>
        <taxon>Paenibacillus</taxon>
    </lineage>
</organism>
<evidence type="ECO:0000256" key="1">
    <source>
        <dbReference type="ARBA" id="ARBA00001964"/>
    </source>
</evidence>
<evidence type="ECO:0000256" key="3">
    <source>
        <dbReference type="ARBA" id="ARBA00023052"/>
    </source>
</evidence>
<evidence type="ECO:0000259" key="4">
    <source>
        <dbReference type="Pfam" id="PF00456"/>
    </source>
</evidence>
<name>A0ABT2U7Y7_9BACL</name>
<protein>
    <submittedName>
        <fullName evidence="5">Transketolase</fullName>
    </submittedName>
</protein>
<feature type="domain" description="Transketolase N-terminal" evidence="4">
    <location>
        <begin position="29"/>
        <end position="270"/>
    </location>
</feature>
<dbReference type="PANTHER" id="PTHR47514">
    <property type="entry name" value="TRANSKETOLASE N-TERMINAL SECTION-RELATED"/>
    <property type="match status" value="1"/>
</dbReference>
<keyword evidence="3" id="KW-0786">Thiamine pyrophosphate</keyword>
<reference evidence="5 6" key="1">
    <citation type="submission" date="2022-09" db="EMBL/GenBank/DDBJ databases">
        <authorList>
            <person name="Han X.L."/>
            <person name="Wang Q."/>
            <person name="Lu T."/>
        </authorList>
    </citation>
    <scope>NUCLEOTIDE SEQUENCE [LARGE SCALE GENOMIC DNA]</scope>
    <source>
        <strain evidence="5 6">WQ 127069</strain>
    </source>
</reference>
<comment type="cofactor">
    <cofactor evidence="1">
        <name>thiamine diphosphate</name>
        <dbReference type="ChEBI" id="CHEBI:58937"/>
    </cofactor>
</comment>
<comment type="caution">
    <text evidence="5">The sequence shown here is derived from an EMBL/GenBank/DDBJ whole genome shotgun (WGS) entry which is preliminary data.</text>
</comment>
<evidence type="ECO:0000313" key="6">
    <source>
        <dbReference type="Proteomes" id="UP001652445"/>
    </source>
</evidence>
<dbReference type="SUPFAM" id="SSF52518">
    <property type="entry name" value="Thiamin diphosphate-binding fold (THDP-binding)"/>
    <property type="match status" value="1"/>
</dbReference>
<dbReference type="InterPro" id="IPR005474">
    <property type="entry name" value="Transketolase_N"/>
</dbReference>
<comment type="similarity">
    <text evidence="2">Belongs to the transketolase family.</text>
</comment>
<dbReference type="Pfam" id="PF00456">
    <property type="entry name" value="Transketolase_N"/>
    <property type="match status" value="1"/>
</dbReference>
<dbReference type="EMBL" id="JAOQIO010000001">
    <property type="protein sequence ID" value="MCU6790627.1"/>
    <property type="molecule type" value="Genomic_DNA"/>
</dbReference>